<dbReference type="PANTHER" id="PTHR34693">
    <property type="entry name" value="PROTEIN PAR32"/>
    <property type="match status" value="1"/>
</dbReference>
<dbReference type="Pfam" id="PF12223">
    <property type="entry name" value="DUF3602"/>
    <property type="match status" value="1"/>
</dbReference>
<dbReference type="InterPro" id="IPR053203">
    <property type="entry name" value="Cisplatin_resist-associated"/>
</dbReference>
<keyword evidence="3" id="KW-1185">Reference proteome</keyword>
<dbReference type="AlphaFoldDB" id="A8PTQ7"/>
<dbReference type="RefSeq" id="XP_001732688.1">
    <property type="nucleotide sequence ID" value="XM_001732636.1"/>
</dbReference>
<dbReference type="PANTHER" id="PTHR34693:SF1">
    <property type="entry name" value="PROTEIN PAR32"/>
    <property type="match status" value="1"/>
</dbReference>
<feature type="region of interest" description="Disordered" evidence="1">
    <location>
        <begin position="1"/>
        <end position="39"/>
    </location>
</feature>
<dbReference type="VEuPathDB" id="FungiDB:MGL_0463"/>
<dbReference type="EMBL" id="AAYY01000001">
    <property type="protein sequence ID" value="EDP45474.1"/>
    <property type="molecule type" value="Genomic_DNA"/>
</dbReference>
<comment type="caution">
    <text evidence="2">The sequence shown here is derived from an EMBL/GenBank/DDBJ whole genome shotgun (WGS) entry which is preliminary data.</text>
</comment>
<feature type="compositionally biased region" description="Basic and acidic residues" evidence="1">
    <location>
        <begin position="136"/>
        <end position="146"/>
    </location>
</feature>
<evidence type="ECO:0000313" key="3">
    <source>
        <dbReference type="Proteomes" id="UP000008837"/>
    </source>
</evidence>
<dbReference type="Proteomes" id="UP000008837">
    <property type="component" value="Unassembled WGS sequence"/>
</dbReference>
<dbReference type="STRING" id="425265.A8PTQ7"/>
<sequence length="146" mass="16261">MTQEVPNENQVRHGLTNVHLGRGGAGNVRSPSRDPQEQYLHEQEKLRALEEQDAMQAQELVSQVYATGRGGAGNIPAQAPVADPPHERGRQLHETSRPERVSSPRNVASIFRPLSRSRSREPRTSAGRDSSLSRVAKFDRVREEHA</sequence>
<dbReference type="GeneID" id="5856994"/>
<reference evidence="2 3" key="1">
    <citation type="journal article" date="2007" name="Proc. Natl. Acad. Sci. U.S.A.">
        <title>Dandruff-associated Malassezia genomes reveal convergent and divergent virulence traits shared with plant and human fungal pathogens.</title>
        <authorList>
            <person name="Xu J."/>
            <person name="Saunders C.W."/>
            <person name="Hu P."/>
            <person name="Grant R.A."/>
            <person name="Boekhout T."/>
            <person name="Kuramae E.E."/>
            <person name="Kronstad J.W."/>
            <person name="Deangelis Y.M."/>
            <person name="Reeder N.L."/>
            <person name="Johnstone K.R."/>
            <person name="Leland M."/>
            <person name="Fieno A.M."/>
            <person name="Begley W.M."/>
            <person name="Sun Y."/>
            <person name="Lacey M.P."/>
            <person name="Chaudhary T."/>
            <person name="Keough T."/>
            <person name="Chu L."/>
            <person name="Sears R."/>
            <person name="Yuan B."/>
            <person name="Dawson T.L.Jr."/>
        </authorList>
    </citation>
    <scope>NUCLEOTIDE SEQUENCE [LARGE SCALE GENOMIC DNA]</scope>
    <source>
        <strain evidence="3">ATCC MYA-4612 / CBS 7966</strain>
    </source>
</reference>
<organism evidence="2 3">
    <name type="scientific">Malassezia globosa (strain ATCC MYA-4612 / CBS 7966)</name>
    <name type="common">Dandruff-associated fungus</name>
    <dbReference type="NCBI Taxonomy" id="425265"/>
    <lineage>
        <taxon>Eukaryota</taxon>
        <taxon>Fungi</taxon>
        <taxon>Dikarya</taxon>
        <taxon>Basidiomycota</taxon>
        <taxon>Ustilaginomycotina</taxon>
        <taxon>Malasseziomycetes</taxon>
        <taxon>Malasseziales</taxon>
        <taxon>Malasseziaceae</taxon>
        <taxon>Malassezia</taxon>
    </lineage>
</organism>
<dbReference type="OrthoDB" id="2537432at2759"/>
<feature type="region of interest" description="Disordered" evidence="1">
    <location>
        <begin position="68"/>
        <end position="146"/>
    </location>
</feature>
<dbReference type="InterPro" id="IPR022024">
    <property type="entry name" value="DUF3602"/>
</dbReference>
<proteinExistence type="predicted"/>
<gene>
    <name evidence="2" type="ORF">MGL_0463</name>
</gene>
<dbReference type="InParanoid" id="A8PTQ7"/>
<evidence type="ECO:0000256" key="1">
    <source>
        <dbReference type="SAM" id="MobiDB-lite"/>
    </source>
</evidence>
<protein>
    <submittedName>
        <fullName evidence="2">Uncharacterized protein</fullName>
    </submittedName>
</protein>
<name>A8PTQ7_MALGO</name>
<feature type="compositionally biased region" description="Basic and acidic residues" evidence="1">
    <location>
        <begin position="84"/>
        <end position="102"/>
    </location>
</feature>
<accession>A8PTQ7</accession>
<evidence type="ECO:0000313" key="2">
    <source>
        <dbReference type="EMBL" id="EDP45474.1"/>
    </source>
</evidence>
<dbReference type="KEGG" id="mgl:MGL_0463"/>